<dbReference type="InterPro" id="IPR002156">
    <property type="entry name" value="RNaseH_domain"/>
</dbReference>
<sequence length="335" mass="39642">MKYKIDLYTRVKIDTSSDAKAYANMLCIDDQCKIFAEGFVENSQSRISLMAIVNGLEQIKVGAEVTIYVTSKYVKNTFEKGWVLNWKYNDWLKADGEPPLNVDLWMRFAVQMQRHKIIFEYVANYKKYPQLVECREIGAAILLQPNLQIDEVYRAYLEELQYKLHDLIDEHYVKEIEVVLDNADQPELNTVEEAALDVVEEPAEAVETIVYEPVYDALDEIEDEHDEEEEETEESQSHTRPTVFTRMPSDIKLLVTIRDQLNRYFADQPTKVELRSTDLYDEIRKNKALKERFPHPVLFNRFLRKQHQEGVLKQIIPNCKIDTYNTDFYQWYFHR</sequence>
<dbReference type="SUPFAM" id="SSF53098">
    <property type="entry name" value="Ribonuclease H-like"/>
    <property type="match status" value="1"/>
</dbReference>
<dbReference type="PROSITE" id="PS50879">
    <property type="entry name" value="RNASE_H_1"/>
    <property type="match status" value="1"/>
</dbReference>
<dbReference type="Pfam" id="PF00075">
    <property type="entry name" value="RNase_H"/>
    <property type="match status" value="1"/>
</dbReference>
<dbReference type="InterPro" id="IPR012337">
    <property type="entry name" value="RNaseH-like_sf"/>
</dbReference>
<evidence type="ECO:0000259" key="1">
    <source>
        <dbReference type="PROSITE" id="PS50879"/>
    </source>
</evidence>
<dbReference type="Gene3D" id="3.30.420.10">
    <property type="entry name" value="Ribonuclease H-like superfamily/Ribonuclease H"/>
    <property type="match status" value="1"/>
</dbReference>
<dbReference type="EMBL" id="LQNU01000075">
    <property type="protein sequence ID" value="KZE76705.1"/>
    <property type="molecule type" value="Genomic_DNA"/>
</dbReference>
<evidence type="ECO:0000313" key="2">
    <source>
        <dbReference type="EMBL" id="KZE76705.1"/>
    </source>
</evidence>
<evidence type="ECO:0000313" key="3">
    <source>
        <dbReference type="Proteomes" id="UP000076630"/>
    </source>
</evidence>
<proteinExistence type="predicted"/>
<keyword evidence="3" id="KW-1185">Reference proteome</keyword>
<dbReference type="OrthoDB" id="1426301at2"/>
<gene>
    <name evidence="2" type="ORF">AV926_14950</name>
</gene>
<dbReference type="Proteomes" id="UP000076630">
    <property type="component" value="Unassembled WGS sequence"/>
</dbReference>
<comment type="caution">
    <text evidence="2">The sequence shown here is derived from an EMBL/GenBank/DDBJ whole genome shotgun (WGS) entry which is preliminary data.</text>
</comment>
<dbReference type="GO" id="GO:0003676">
    <property type="term" value="F:nucleic acid binding"/>
    <property type="evidence" value="ECO:0007669"/>
    <property type="project" value="InterPro"/>
</dbReference>
<dbReference type="GO" id="GO:0004523">
    <property type="term" value="F:RNA-DNA hybrid ribonuclease activity"/>
    <property type="evidence" value="ECO:0007669"/>
    <property type="project" value="InterPro"/>
</dbReference>
<reference evidence="2 3" key="1">
    <citation type="submission" date="2016-01" db="EMBL/GenBank/DDBJ databases">
        <title>Whole genome sequencing of Myroides marinus L41.</title>
        <authorList>
            <person name="Hong K.W."/>
        </authorList>
    </citation>
    <scope>NUCLEOTIDE SEQUENCE [LARGE SCALE GENOMIC DNA]</scope>
    <source>
        <strain evidence="2 3">L41</strain>
    </source>
</reference>
<protein>
    <recommendedName>
        <fullName evidence="1">RNase H type-1 domain-containing protein</fullName>
    </recommendedName>
</protein>
<organism evidence="2 3">
    <name type="scientific">Myroides marinus</name>
    <dbReference type="NCBI Taxonomy" id="703342"/>
    <lineage>
        <taxon>Bacteria</taxon>
        <taxon>Pseudomonadati</taxon>
        <taxon>Bacteroidota</taxon>
        <taxon>Flavobacteriia</taxon>
        <taxon>Flavobacteriales</taxon>
        <taxon>Flavobacteriaceae</taxon>
        <taxon>Myroides</taxon>
    </lineage>
</organism>
<accession>A0A161SA22</accession>
<feature type="domain" description="RNase H type-1" evidence="1">
    <location>
        <begin position="1"/>
        <end position="143"/>
    </location>
</feature>
<name>A0A161SA22_9FLAO</name>
<dbReference type="InterPro" id="IPR036397">
    <property type="entry name" value="RNaseH_sf"/>
</dbReference>
<dbReference type="AlphaFoldDB" id="A0A161SA22"/>
<dbReference type="RefSeq" id="WP_038985747.1">
    <property type="nucleotide sequence ID" value="NZ_JWJO01000015.1"/>
</dbReference>